<dbReference type="AlphaFoldDB" id="A0E7J4"/>
<organism evidence="2 3">
    <name type="scientific">Paramecium tetraurelia</name>
    <dbReference type="NCBI Taxonomy" id="5888"/>
    <lineage>
        <taxon>Eukaryota</taxon>
        <taxon>Sar</taxon>
        <taxon>Alveolata</taxon>
        <taxon>Ciliophora</taxon>
        <taxon>Intramacronucleata</taxon>
        <taxon>Oligohymenophorea</taxon>
        <taxon>Peniculida</taxon>
        <taxon>Parameciidae</taxon>
        <taxon>Paramecium</taxon>
    </lineage>
</organism>
<accession>A0E7J4</accession>
<name>A0E7J4_PARTE</name>
<proteinExistence type="predicted"/>
<dbReference type="EMBL" id="CT868662">
    <property type="protein sequence ID" value="CAK91261.1"/>
    <property type="molecule type" value="Genomic_DNA"/>
</dbReference>
<dbReference type="Proteomes" id="UP000000600">
    <property type="component" value="Unassembled WGS sequence"/>
</dbReference>
<gene>
    <name evidence="2" type="ORF">GSPATT00023989001</name>
</gene>
<reference evidence="2 3" key="1">
    <citation type="journal article" date="2006" name="Nature">
        <title>Global trends of whole-genome duplications revealed by the ciliate Paramecium tetraurelia.</title>
        <authorList>
            <consortium name="Genoscope"/>
            <person name="Aury J.-M."/>
            <person name="Jaillon O."/>
            <person name="Duret L."/>
            <person name="Noel B."/>
            <person name="Jubin C."/>
            <person name="Porcel B.M."/>
            <person name="Segurens B."/>
            <person name="Daubin V."/>
            <person name="Anthouard V."/>
            <person name="Aiach N."/>
            <person name="Arnaiz O."/>
            <person name="Billaut A."/>
            <person name="Beisson J."/>
            <person name="Blanc I."/>
            <person name="Bouhouche K."/>
            <person name="Camara F."/>
            <person name="Duharcourt S."/>
            <person name="Guigo R."/>
            <person name="Gogendeau D."/>
            <person name="Katinka M."/>
            <person name="Keller A.-M."/>
            <person name="Kissmehl R."/>
            <person name="Klotz C."/>
            <person name="Koll F."/>
            <person name="Le Moue A."/>
            <person name="Lepere C."/>
            <person name="Malinsky S."/>
            <person name="Nowacki M."/>
            <person name="Nowak J.K."/>
            <person name="Plattner H."/>
            <person name="Poulain J."/>
            <person name="Ruiz F."/>
            <person name="Serrano V."/>
            <person name="Zagulski M."/>
            <person name="Dessen P."/>
            <person name="Betermier M."/>
            <person name="Weissenbach J."/>
            <person name="Scarpelli C."/>
            <person name="Schachter V."/>
            <person name="Sperling L."/>
            <person name="Meyer E."/>
            <person name="Cohen J."/>
            <person name="Wincker P."/>
        </authorList>
    </citation>
    <scope>NUCLEOTIDE SEQUENCE [LARGE SCALE GENOMIC DNA]</scope>
    <source>
        <strain evidence="2 3">Stock d4-2</strain>
    </source>
</reference>
<dbReference type="KEGG" id="ptm:GSPATT00023989001"/>
<evidence type="ECO:0000256" key="1">
    <source>
        <dbReference type="SAM" id="Coils"/>
    </source>
</evidence>
<evidence type="ECO:0000313" key="2">
    <source>
        <dbReference type="EMBL" id="CAK91261.1"/>
    </source>
</evidence>
<evidence type="ECO:0000313" key="3">
    <source>
        <dbReference type="Proteomes" id="UP000000600"/>
    </source>
</evidence>
<keyword evidence="3" id="KW-1185">Reference proteome</keyword>
<dbReference type="GeneID" id="5044443"/>
<dbReference type="RefSeq" id="XP_001458658.1">
    <property type="nucleotide sequence ID" value="XM_001458621.1"/>
</dbReference>
<feature type="coiled-coil region" evidence="1">
    <location>
        <begin position="106"/>
        <end position="133"/>
    </location>
</feature>
<keyword evidence="1" id="KW-0175">Coiled coil</keyword>
<dbReference type="OrthoDB" id="10379185at2759"/>
<dbReference type="OMA" id="SCDMAKM"/>
<protein>
    <submittedName>
        <fullName evidence="2">Uncharacterized protein</fullName>
    </submittedName>
</protein>
<dbReference type="InParanoid" id="A0E7J4"/>
<dbReference type="HOGENOM" id="CLU_1032303_0_0_1"/>
<sequence length="270" mass="31998">MQQLVQSYDADYTNKFFSKDIVMILYYTLDQIKQETLYEYPKISEILADTGSIVSWFFTLSYFVTLYNKELSMQNIITEVIQMYYNDFKNLSIKKNWYGKINEISFKDKSCDMAKMQKLLKKLEELAIQKLDQKSILLELSKLQNLLVRQLGQEQIYQQLIQSQKLESLIDKYGLLDQKDSSHFANLIFPQGELSNMNLKQQEGLEGESNLNIEQSLEQELEKQVCLFYYLDNLKIQIEDKTLLIDFKDNHQIQKFNSNVLRVEHFSSFQ</sequence>